<keyword evidence="4" id="KW-1133">Transmembrane helix</keyword>
<dbReference type="PANTHER" id="PTHR47974">
    <property type="entry name" value="OS07G0415500 PROTEIN"/>
    <property type="match status" value="1"/>
</dbReference>
<proteinExistence type="predicted"/>
<dbReference type="CDD" id="cd01098">
    <property type="entry name" value="PAN_AP_plant"/>
    <property type="match status" value="1"/>
</dbReference>
<dbReference type="Proteomes" id="UP001420932">
    <property type="component" value="Unassembled WGS sequence"/>
</dbReference>
<keyword evidence="2" id="KW-0812">Transmembrane</keyword>
<sequence>MDNAKKCELACLQNCSCSAYAYSTNSSSSGNSILCSLWYGDLLNIQQLGDGDKGNDLYIRLAPSQDQLGSRMKPSTKWTIVSVVLSGTTILKLEGKADIEELNRAFRVACWCIQAEEIQRPSMGQVVQILEGLLEVNPPPIQRYLQAMMENEETTNFFSE</sequence>
<dbReference type="GO" id="GO:0016020">
    <property type="term" value="C:membrane"/>
    <property type="evidence" value="ECO:0007669"/>
    <property type="project" value="UniProtKB-SubCell"/>
</dbReference>
<evidence type="ECO:0000256" key="3">
    <source>
        <dbReference type="ARBA" id="ARBA00022729"/>
    </source>
</evidence>
<protein>
    <recommendedName>
        <fullName evidence="6">Apple domain-containing protein</fullName>
    </recommendedName>
</protein>
<dbReference type="InterPro" id="IPR003609">
    <property type="entry name" value="Pan_app"/>
</dbReference>
<dbReference type="PANTHER" id="PTHR47974:SF19">
    <property type="entry name" value="RECEPTOR-LIKE SERINE_THREONINE-PROTEIN KINASE"/>
    <property type="match status" value="1"/>
</dbReference>
<gene>
    <name evidence="7" type="ORF">Syun_010412</name>
</gene>
<evidence type="ECO:0000256" key="2">
    <source>
        <dbReference type="ARBA" id="ARBA00022692"/>
    </source>
</evidence>
<name>A0AAP0KI15_9MAGN</name>
<dbReference type="Pfam" id="PF08276">
    <property type="entry name" value="PAN_2"/>
    <property type="match status" value="1"/>
</dbReference>
<keyword evidence="5" id="KW-0472">Membrane</keyword>
<evidence type="ECO:0000313" key="7">
    <source>
        <dbReference type="EMBL" id="KAK9152103.1"/>
    </source>
</evidence>
<evidence type="ECO:0000256" key="1">
    <source>
        <dbReference type="ARBA" id="ARBA00004167"/>
    </source>
</evidence>
<keyword evidence="8" id="KW-1185">Reference proteome</keyword>
<evidence type="ECO:0000256" key="4">
    <source>
        <dbReference type="ARBA" id="ARBA00022989"/>
    </source>
</evidence>
<feature type="domain" description="Apple" evidence="6">
    <location>
        <begin position="1"/>
        <end position="62"/>
    </location>
</feature>
<reference evidence="7 8" key="1">
    <citation type="submission" date="2024-01" db="EMBL/GenBank/DDBJ databases">
        <title>Genome assemblies of Stephania.</title>
        <authorList>
            <person name="Yang L."/>
        </authorList>
    </citation>
    <scope>NUCLEOTIDE SEQUENCE [LARGE SCALE GENOMIC DNA]</scope>
    <source>
        <strain evidence="7">YNDBR</strain>
        <tissue evidence="7">Leaf</tissue>
    </source>
</reference>
<keyword evidence="3" id="KW-0732">Signal</keyword>
<evidence type="ECO:0000259" key="6">
    <source>
        <dbReference type="PROSITE" id="PS50948"/>
    </source>
</evidence>
<organism evidence="7 8">
    <name type="scientific">Stephania yunnanensis</name>
    <dbReference type="NCBI Taxonomy" id="152371"/>
    <lineage>
        <taxon>Eukaryota</taxon>
        <taxon>Viridiplantae</taxon>
        <taxon>Streptophyta</taxon>
        <taxon>Embryophyta</taxon>
        <taxon>Tracheophyta</taxon>
        <taxon>Spermatophyta</taxon>
        <taxon>Magnoliopsida</taxon>
        <taxon>Ranunculales</taxon>
        <taxon>Menispermaceae</taxon>
        <taxon>Menispermoideae</taxon>
        <taxon>Cissampelideae</taxon>
        <taxon>Stephania</taxon>
    </lineage>
</organism>
<comment type="subcellular location">
    <subcellularLocation>
        <location evidence="1">Membrane</location>
        <topology evidence="1">Single-pass membrane protein</topology>
    </subcellularLocation>
</comment>
<comment type="caution">
    <text evidence="7">The sequence shown here is derived from an EMBL/GenBank/DDBJ whole genome shotgun (WGS) entry which is preliminary data.</text>
</comment>
<accession>A0AAP0KI15</accession>
<dbReference type="EMBL" id="JBBNAF010000004">
    <property type="protein sequence ID" value="KAK9152103.1"/>
    <property type="molecule type" value="Genomic_DNA"/>
</dbReference>
<evidence type="ECO:0000256" key="5">
    <source>
        <dbReference type="ARBA" id="ARBA00023136"/>
    </source>
</evidence>
<dbReference type="AlphaFoldDB" id="A0AAP0KI15"/>
<dbReference type="PROSITE" id="PS50948">
    <property type="entry name" value="PAN"/>
    <property type="match status" value="1"/>
</dbReference>
<evidence type="ECO:0000313" key="8">
    <source>
        <dbReference type="Proteomes" id="UP001420932"/>
    </source>
</evidence>